<dbReference type="AlphaFoldDB" id="A0AAW2P0Z5"/>
<proteinExistence type="predicted"/>
<keyword evidence="2" id="KW-1133">Transmembrane helix</keyword>
<reference evidence="3" key="1">
    <citation type="submission" date="2020-06" db="EMBL/GenBank/DDBJ databases">
        <authorList>
            <person name="Li T."/>
            <person name="Hu X."/>
            <person name="Zhang T."/>
            <person name="Song X."/>
            <person name="Zhang H."/>
            <person name="Dai N."/>
            <person name="Sheng W."/>
            <person name="Hou X."/>
            <person name="Wei L."/>
        </authorList>
    </citation>
    <scope>NUCLEOTIDE SEQUENCE</scope>
    <source>
        <strain evidence="3">G01</strain>
        <tissue evidence="3">Leaf</tissue>
    </source>
</reference>
<protein>
    <submittedName>
        <fullName evidence="3">Uncharacterized protein</fullName>
    </submittedName>
</protein>
<organism evidence="3">
    <name type="scientific">Sesamum angustifolium</name>
    <dbReference type="NCBI Taxonomy" id="2727405"/>
    <lineage>
        <taxon>Eukaryota</taxon>
        <taxon>Viridiplantae</taxon>
        <taxon>Streptophyta</taxon>
        <taxon>Embryophyta</taxon>
        <taxon>Tracheophyta</taxon>
        <taxon>Spermatophyta</taxon>
        <taxon>Magnoliopsida</taxon>
        <taxon>eudicotyledons</taxon>
        <taxon>Gunneridae</taxon>
        <taxon>Pentapetalae</taxon>
        <taxon>asterids</taxon>
        <taxon>lamiids</taxon>
        <taxon>Lamiales</taxon>
        <taxon>Pedaliaceae</taxon>
        <taxon>Sesamum</taxon>
    </lineage>
</organism>
<reference evidence="3" key="2">
    <citation type="journal article" date="2024" name="Plant">
        <title>Genomic evolution and insights into agronomic trait innovations of Sesamum species.</title>
        <authorList>
            <person name="Miao H."/>
            <person name="Wang L."/>
            <person name="Qu L."/>
            <person name="Liu H."/>
            <person name="Sun Y."/>
            <person name="Le M."/>
            <person name="Wang Q."/>
            <person name="Wei S."/>
            <person name="Zheng Y."/>
            <person name="Lin W."/>
            <person name="Duan Y."/>
            <person name="Cao H."/>
            <person name="Xiong S."/>
            <person name="Wang X."/>
            <person name="Wei L."/>
            <person name="Li C."/>
            <person name="Ma Q."/>
            <person name="Ju M."/>
            <person name="Zhao R."/>
            <person name="Li G."/>
            <person name="Mu C."/>
            <person name="Tian Q."/>
            <person name="Mei H."/>
            <person name="Zhang T."/>
            <person name="Gao T."/>
            <person name="Zhang H."/>
        </authorList>
    </citation>
    <scope>NUCLEOTIDE SEQUENCE</scope>
    <source>
        <strain evidence="3">G01</strain>
    </source>
</reference>
<feature type="transmembrane region" description="Helical" evidence="2">
    <location>
        <begin position="81"/>
        <end position="102"/>
    </location>
</feature>
<evidence type="ECO:0000313" key="3">
    <source>
        <dbReference type="EMBL" id="KAL0349156.1"/>
    </source>
</evidence>
<comment type="caution">
    <text evidence="3">The sequence shown here is derived from an EMBL/GenBank/DDBJ whole genome shotgun (WGS) entry which is preliminary data.</text>
</comment>
<feature type="compositionally biased region" description="Basic residues" evidence="1">
    <location>
        <begin position="1"/>
        <end position="10"/>
    </location>
</feature>
<evidence type="ECO:0000256" key="2">
    <source>
        <dbReference type="SAM" id="Phobius"/>
    </source>
</evidence>
<gene>
    <name evidence="3" type="ORF">Sangu_1143400</name>
</gene>
<feature type="region of interest" description="Disordered" evidence="1">
    <location>
        <begin position="1"/>
        <end position="63"/>
    </location>
</feature>
<evidence type="ECO:0000256" key="1">
    <source>
        <dbReference type="SAM" id="MobiDB-lite"/>
    </source>
</evidence>
<name>A0AAW2P0Z5_9LAMI</name>
<dbReference type="EMBL" id="JACGWK010000006">
    <property type="protein sequence ID" value="KAL0349156.1"/>
    <property type="molecule type" value="Genomic_DNA"/>
</dbReference>
<keyword evidence="2" id="KW-0472">Membrane</keyword>
<accession>A0AAW2P0Z5</accession>
<keyword evidence="2" id="KW-0812">Transmembrane</keyword>
<sequence length="153" mass="17410">MPKHARKRSATRPPRSGDRAYPRSHNRAHSGPLAARLNPRWSAPRADRRTGSRRSTYHRMGASPAPIPLPFRQFQALFDSLFKVLLSFPNLFAIGLAPYLAWTQFTRPNYGLGLAIPKQPDLADAPREMQCQWRSSRGTDWAIKENSFIVPNF</sequence>